<proteinExistence type="predicted"/>
<evidence type="ECO:0000259" key="2">
    <source>
        <dbReference type="SMART" id="SM00382"/>
    </source>
</evidence>
<evidence type="ECO:0000313" key="4">
    <source>
        <dbReference type="Proteomes" id="UP001163255"/>
    </source>
</evidence>
<dbReference type="InterPro" id="IPR013762">
    <property type="entry name" value="Integrase-like_cat_sf"/>
</dbReference>
<evidence type="ECO:0000313" key="3">
    <source>
        <dbReference type="EMBL" id="UYM16272.1"/>
    </source>
</evidence>
<dbReference type="PANTHER" id="PTHR42759">
    <property type="entry name" value="MOXR FAMILY PROTEIN"/>
    <property type="match status" value="1"/>
</dbReference>
<dbReference type="SUPFAM" id="SSF52540">
    <property type="entry name" value="P-loop containing nucleoside triphosphate hydrolases"/>
    <property type="match status" value="1"/>
</dbReference>
<protein>
    <submittedName>
        <fullName evidence="3">AAA family ATPase</fullName>
    </submittedName>
</protein>
<dbReference type="PANTHER" id="PTHR42759:SF1">
    <property type="entry name" value="MAGNESIUM-CHELATASE SUBUNIT CHLD"/>
    <property type="match status" value="1"/>
</dbReference>
<dbReference type="InterPro" id="IPR027417">
    <property type="entry name" value="P-loop_NTPase"/>
</dbReference>
<dbReference type="SMART" id="SM00382">
    <property type="entry name" value="AAA"/>
    <property type="match status" value="1"/>
</dbReference>
<dbReference type="InterPro" id="IPR011010">
    <property type="entry name" value="DNA_brk_join_enz"/>
</dbReference>
<dbReference type="Pfam" id="PF07728">
    <property type="entry name" value="AAA_5"/>
    <property type="match status" value="1"/>
</dbReference>
<dbReference type="Gene3D" id="3.40.50.300">
    <property type="entry name" value="P-loop containing nucleotide triphosphate hydrolases"/>
    <property type="match status" value="1"/>
</dbReference>
<evidence type="ECO:0000256" key="1">
    <source>
        <dbReference type="ARBA" id="ARBA00023172"/>
    </source>
</evidence>
<dbReference type="CDD" id="cd00009">
    <property type="entry name" value="AAA"/>
    <property type="match status" value="1"/>
</dbReference>
<dbReference type="Gene3D" id="1.10.443.10">
    <property type="entry name" value="Intergrase catalytic core"/>
    <property type="match status" value="1"/>
</dbReference>
<dbReference type="InterPro" id="IPR011704">
    <property type="entry name" value="ATPase_dyneun-rel_AAA"/>
</dbReference>
<organism evidence="3 4">
    <name type="scientific">Endozoicomonas euniceicola</name>
    <dbReference type="NCBI Taxonomy" id="1234143"/>
    <lineage>
        <taxon>Bacteria</taxon>
        <taxon>Pseudomonadati</taxon>
        <taxon>Pseudomonadota</taxon>
        <taxon>Gammaproteobacteria</taxon>
        <taxon>Oceanospirillales</taxon>
        <taxon>Endozoicomonadaceae</taxon>
        <taxon>Endozoicomonas</taxon>
    </lineage>
</organism>
<dbReference type="SUPFAM" id="SSF56349">
    <property type="entry name" value="DNA breaking-rejoining enzymes"/>
    <property type="match status" value="1"/>
</dbReference>
<keyword evidence="1" id="KW-0233">DNA recombination</keyword>
<reference evidence="3" key="1">
    <citation type="submission" date="2022-10" db="EMBL/GenBank/DDBJ databases">
        <title>Completed Genome Sequence of two octocoral isolated bacterium, Endozoicomonas euniceicola EF212T and Endozoicomonas gorgoniicola PS125T.</title>
        <authorList>
            <person name="Chiou Y.-J."/>
            <person name="Chen Y.-H."/>
        </authorList>
    </citation>
    <scope>NUCLEOTIDE SEQUENCE</scope>
    <source>
        <strain evidence="3">EF212</strain>
    </source>
</reference>
<accession>A0ABY6GU21</accession>
<gene>
    <name evidence="3" type="ORF">NX720_26340</name>
</gene>
<feature type="domain" description="AAA+ ATPase" evidence="2">
    <location>
        <begin position="68"/>
        <end position="222"/>
    </location>
</feature>
<dbReference type="EMBL" id="CP103300">
    <property type="protein sequence ID" value="UYM16272.1"/>
    <property type="molecule type" value="Genomic_DNA"/>
</dbReference>
<keyword evidence="4" id="KW-1185">Reference proteome</keyword>
<name>A0ABY6GU21_9GAMM</name>
<dbReference type="InterPro" id="IPR003593">
    <property type="entry name" value="AAA+_ATPase"/>
</dbReference>
<dbReference type="InterPro" id="IPR050764">
    <property type="entry name" value="CbbQ/NirQ/NorQ/GpvN"/>
</dbReference>
<sequence length="397" mass="44377">METGVQAMPAALQPAFYELNETFDLDTNQLILLEGFQACVHPAVPAVQPYLFDRDRLRKLLAFLDNPEGDGLCLTGPTGCGKTSLVMQAASRLHWPTQMVPVHGRMELDDLLGQKVLDKGATPFQYGALSTAVKEGHILIMDEMDVADPAELTGLYDLLDGAPLVLAQNGGEIIPVHPRFRFVATGNSAGAGDGSGLYQGVLRQSLAWLDRFRCIEVDYPDEFTEIMILDQVVPDLSTIVREKMVKLANEVRRLFTGNTNGRGEGHSSVLRCPLVGWCAGQGCRSGFRVRRGCLNTPLAPNTISTVFSTRTRELYFPELRFHSFRHDGISRLFEQKMSIPEVAIRSGHKTWDNLRRYTHLIHKTPPDLWSRCKEMEAEFWSGNEPKGRRMKAMFKGE</sequence>
<dbReference type="Proteomes" id="UP001163255">
    <property type="component" value="Chromosome"/>
</dbReference>